<dbReference type="PANTHER" id="PTHR38122">
    <property type="entry name" value="GLYCOPROTEIN X"/>
    <property type="match status" value="1"/>
</dbReference>
<protein>
    <submittedName>
        <fullName evidence="3">Uncharacterized protein</fullName>
    </submittedName>
</protein>
<keyword evidence="2" id="KW-0812">Transmembrane</keyword>
<dbReference type="PANTHER" id="PTHR38122:SF1">
    <property type="entry name" value="GLYCOPROTEIN X"/>
    <property type="match status" value="1"/>
</dbReference>
<dbReference type="AlphaFoldDB" id="A0AAE0P3S9"/>
<gene>
    <name evidence="3" type="ORF">B0T20DRAFT_61693</name>
</gene>
<comment type="caution">
    <text evidence="3">The sequence shown here is derived from an EMBL/GenBank/DDBJ whole genome shotgun (WGS) entry which is preliminary data.</text>
</comment>
<evidence type="ECO:0000256" key="1">
    <source>
        <dbReference type="SAM" id="MobiDB-lite"/>
    </source>
</evidence>
<dbReference type="EMBL" id="JAUTDP010000011">
    <property type="protein sequence ID" value="KAK3392672.1"/>
    <property type="molecule type" value="Genomic_DNA"/>
</dbReference>
<evidence type="ECO:0000313" key="3">
    <source>
        <dbReference type="EMBL" id="KAK3392672.1"/>
    </source>
</evidence>
<reference evidence="3" key="2">
    <citation type="submission" date="2023-07" db="EMBL/GenBank/DDBJ databases">
        <authorList>
            <consortium name="Lawrence Berkeley National Laboratory"/>
            <person name="Haridas S."/>
            <person name="Hensen N."/>
            <person name="Bonometti L."/>
            <person name="Westerberg I."/>
            <person name="Brannstrom I.O."/>
            <person name="Guillou S."/>
            <person name="Cros-Aarteil S."/>
            <person name="Calhoun S."/>
            <person name="Kuo A."/>
            <person name="Mondo S."/>
            <person name="Pangilinan J."/>
            <person name="Riley R."/>
            <person name="LaButti K."/>
            <person name="Andreopoulos B."/>
            <person name="Lipzen A."/>
            <person name="Chen C."/>
            <person name="Yanf M."/>
            <person name="Daum C."/>
            <person name="Ng V."/>
            <person name="Clum A."/>
            <person name="Steindorff A."/>
            <person name="Ohm R."/>
            <person name="Martin F."/>
            <person name="Silar P."/>
            <person name="Natvig D."/>
            <person name="Lalanne C."/>
            <person name="Gautier V."/>
            <person name="Ament-velasquez S.L."/>
            <person name="Kruys A."/>
            <person name="Hutchinson M.I."/>
            <person name="Powell A.J."/>
            <person name="Barry K."/>
            <person name="Miller A.N."/>
            <person name="Grigoriev I.V."/>
            <person name="Debuchy R."/>
            <person name="Gladieux P."/>
            <person name="Thoren M.H."/>
            <person name="Johannesson H."/>
        </authorList>
    </citation>
    <scope>NUCLEOTIDE SEQUENCE</scope>
    <source>
        <strain evidence="3">FGSC 1904</strain>
    </source>
</reference>
<sequence>MWASLTPRDGAALGVPQRCYQPCDDAFVESKSLLSRRDLCDADGPLIREFNTCNSCIRTETENDSNYAAAYQNYIEPSFGDIIQQCVGFGASVSLSLGPSETIIATIPMIGELPTGTSAVTATVIASFVLTESPPPIYQTTIAKTSTRSATGTSPSIASSWLTTSQVTQTNIYTLLTGQIITVTELVNATVTRNDWPGWSGSNRPGRSTGLGDVITSIPTVTSPTENNGAAALTTSGYGTFTTTSSPTGGGPQSIPGWVWAVTAIAIVVILGALVVGFVLFRRRRSKVSKHQRASSGSTPELHGTSGVGSRTELASEISSAELHTDSKMPAPELDSKVAPVEMDTDIRFELPTEFNKEKDIAEEAITPISTCTDATRIPVSPLEEESLEEQKVLITPGLNLRTKEEPQSYTKP</sequence>
<proteinExistence type="predicted"/>
<dbReference type="Proteomes" id="UP001281003">
    <property type="component" value="Unassembled WGS sequence"/>
</dbReference>
<dbReference type="CDD" id="cd12087">
    <property type="entry name" value="TM_EGFR-like"/>
    <property type="match status" value="1"/>
</dbReference>
<feature type="transmembrane region" description="Helical" evidence="2">
    <location>
        <begin position="258"/>
        <end position="281"/>
    </location>
</feature>
<evidence type="ECO:0000313" key="4">
    <source>
        <dbReference type="Proteomes" id="UP001281003"/>
    </source>
</evidence>
<keyword evidence="2" id="KW-0472">Membrane</keyword>
<reference evidence="3" key="1">
    <citation type="journal article" date="2023" name="Mol. Phylogenet. Evol.">
        <title>Genome-scale phylogeny and comparative genomics of the fungal order Sordariales.</title>
        <authorList>
            <person name="Hensen N."/>
            <person name="Bonometti L."/>
            <person name="Westerberg I."/>
            <person name="Brannstrom I.O."/>
            <person name="Guillou S."/>
            <person name="Cros-Aarteil S."/>
            <person name="Calhoun S."/>
            <person name="Haridas S."/>
            <person name="Kuo A."/>
            <person name="Mondo S."/>
            <person name="Pangilinan J."/>
            <person name="Riley R."/>
            <person name="LaButti K."/>
            <person name="Andreopoulos B."/>
            <person name="Lipzen A."/>
            <person name="Chen C."/>
            <person name="Yan M."/>
            <person name="Daum C."/>
            <person name="Ng V."/>
            <person name="Clum A."/>
            <person name="Steindorff A."/>
            <person name="Ohm R.A."/>
            <person name="Martin F."/>
            <person name="Silar P."/>
            <person name="Natvig D.O."/>
            <person name="Lalanne C."/>
            <person name="Gautier V."/>
            <person name="Ament-Velasquez S.L."/>
            <person name="Kruys A."/>
            <person name="Hutchinson M.I."/>
            <person name="Powell A.J."/>
            <person name="Barry K."/>
            <person name="Miller A.N."/>
            <person name="Grigoriev I.V."/>
            <person name="Debuchy R."/>
            <person name="Gladieux P."/>
            <person name="Hiltunen Thoren M."/>
            <person name="Johannesson H."/>
        </authorList>
    </citation>
    <scope>NUCLEOTIDE SEQUENCE</scope>
    <source>
        <strain evidence="3">FGSC 1904</strain>
    </source>
</reference>
<evidence type="ECO:0000256" key="2">
    <source>
        <dbReference type="SAM" id="Phobius"/>
    </source>
</evidence>
<name>A0AAE0P3S9_SORBR</name>
<organism evidence="3 4">
    <name type="scientific">Sordaria brevicollis</name>
    <dbReference type="NCBI Taxonomy" id="83679"/>
    <lineage>
        <taxon>Eukaryota</taxon>
        <taxon>Fungi</taxon>
        <taxon>Dikarya</taxon>
        <taxon>Ascomycota</taxon>
        <taxon>Pezizomycotina</taxon>
        <taxon>Sordariomycetes</taxon>
        <taxon>Sordariomycetidae</taxon>
        <taxon>Sordariales</taxon>
        <taxon>Sordariaceae</taxon>
        <taxon>Sordaria</taxon>
    </lineage>
</organism>
<keyword evidence="4" id="KW-1185">Reference proteome</keyword>
<accession>A0AAE0P3S9</accession>
<keyword evidence="2" id="KW-1133">Transmembrane helix</keyword>
<feature type="region of interest" description="Disordered" evidence="1">
    <location>
        <begin position="289"/>
        <end position="313"/>
    </location>
</feature>